<dbReference type="InterPro" id="IPR009056">
    <property type="entry name" value="Cyt_c-like_dom"/>
</dbReference>
<evidence type="ECO:0000256" key="3">
    <source>
        <dbReference type="ARBA" id="ARBA00022723"/>
    </source>
</evidence>
<keyword evidence="7" id="KW-0812">Transmembrane</keyword>
<organism evidence="9 10">
    <name type="scientific">Kordiimonas pumila</name>
    <dbReference type="NCBI Taxonomy" id="2161677"/>
    <lineage>
        <taxon>Bacteria</taxon>
        <taxon>Pseudomonadati</taxon>
        <taxon>Pseudomonadota</taxon>
        <taxon>Alphaproteobacteria</taxon>
        <taxon>Kordiimonadales</taxon>
        <taxon>Kordiimonadaceae</taxon>
        <taxon>Kordiimonas</taxon>
    </lineage>
</organism>
<name>A0ABV7D5S7_9PROT</name>
<accession>A0ABV7D5S7</accession>
<feature type="transmembrane region" description="Helical" evidence="7">
    <location>
        <begin position="6"/>
        <end position="26"/>
    </location>
</feature>
<evidence type="ECO:0000313" key="10">
    <source>
        <dbReference type="Proteomes" id="UP001595444"/>
    </source>
</evidence>
<reference evidence="10" key="1">
    <citation type="journal article" date="2019" name="Int. J. Syst. Evol. Microbiol.">
        <title>The Global Catalogue of Microorganisms (GCM) 10K type strain sequencing project: providing services to taxonomists for standard genome sequencing and annotation.</title>
        <authorList>
            <consortium name="The Broad Institute Genomics Platform"/>
            <consortium name="The Broad Institute Genome Sequencing Center for Infectious Disease"/>
            <person name="Wu L."/>
            <person name="Ma J."/>
        </authorList>
    </citation>
    <scope>NUCLEOTIDE SEQUENCE [LARGE SCALE GENOMIC DNA]</scope>
    <source>
        <strain evidence="10">KCTC 62164</strain>
    </source>
</reference>
<dbReference type="EMBL" id="JBHRSL010000010">
    <property type="protein sequence ID" value="MFC3052225.1"/>
    <property type="molecule type" value="Genomic_DNA"/>
</dbReference>
<dbReference type="InterPro" id="IPR002327">
    <property type="entry name" value="Cyt_c_1A/1B"/>
</dbReference>
<evidence type="ECO:0000256" key="5">
    <source>
        <dbReference type="ARBA" id="ARBA00023004"/>
    </source>
</evidence>
<dbReference type="Gene3D" id="1.10.760.10">
    <property type="entry name" value="Cytochrome c-like domain"/>
    <property type="match status" value="1"/>
</dbReference>
<dbReference type="Proteomes" id="UP001595444">
    <property type="component" value="Unassembled WGS sequence"/>
</dbReference>
<proteinExistence type="predicted"/>
<evidence type="ECO:0000313" key="9">
    <source>
        <dbReference type="EMBL" id="MFC3052225.1"/>
    </source>
</evidence>
<keyword evidence="5 6" id="KW-0408">Iron</keyword>
<protein>
    <submittedName>
        <fullName evidence="9">C-type cytochrome</fullName>
    </submittedName>
</protein>
<keyword evidence="3 6" id="KW-0479">Metal-binding</keyword>
<keyword evidence="10" id="KW-1185">Reference proteome</keyword>
<evidence type="ECO:0000256" key="1">
    <source>
        <dbReference type="ARBA" id="ARBA00022448"/>
    </source>
</evidence>
<feature type="domain" description="Cytochrome c" evidence="8">
    <location>
        <begin position="70"/>
        <end position="170"/>
    </location>
</feature>
<dbReference type="PANTHER" id="PTHR11961">
    <property type="entry name" value="CYTOCHROME C"/>
    <property type="match status" value="1"/>
</dbReference>
<dbReference type="PROSITE" id="PS51007">
    <property type="entry name" value="CYTC"/>
    <property type="match status" value="1"/>
</dbReference>
<evidence type="ECO:0000256" key="4">
    <source>
        <dbReference type="ARBA" id="ARBA00022982"/>
    </source>
</evidence>
<dbReference type="PRINTS" id="PR00604">
    <property type="entry name" value="CYTCHRMECIAB"/>
</dbReference>
<sequence>MDSFEWNKVFAAVIASALLIMVITTISENLFHEEEGVKPAFTIEVAEAGGEAEATPEEAGPSLAELLATADVAKGERQFAKCKSCHTVEKGGANGTGPNLYGVIGRAVASHEGAKYSSALQEVGGSWTYELIDHWLANPKSVAKGTTMGFAGIRKDDQRADLIAYLASMADTHVPFPAVEASAAPEAEAPADDASSGR</sequence>
<dbReference type="SUPFAM" id="SSF46626">
    <property type="entry name" value="Cytochrome c"/>
    <property type="match status" value="1"/>
</dbReference>
<dbReference type="Pfam" id="PF00034">
    <property type="entry name" value="Cytochrom_C"/>
    <property type="match status" value="1"/>
</dbReference>
<evidence type="ECO:0000256" key="2">
    <source>
        <dbReference type="ARBA" id="ARBA00022617"/>
    </source>
</evidence>
<dbReference type="RefSeq" id="WP_194214093.1">
    <property type="nucleotide sequence ID" value="NZ_CP061205.1"/>
</dbReference>
<gene>
    <name evidence="9" type="ORF">ACFOKA_09945</name>
</gene>
<keyword evidence="2 6" id="KW-0349">Heme</keyword>
<comment type="caution">
    <text evidence="9">The sequence shown here is derived from an EMBL/GenBank/DDBJ whole genome shotgun (WGS) entry which is preliminary data.</text>
</comment>
<keyword evidence="4" id="KW-0249">Electron transport</keyword>
<evidence type="ECO:0000256" key="6">
    <source>
        <dbReference type="PROSITE-ProRule" id="PRU00433"/>
    </source>
</evidence>
<dbReference type="InterPro" id="IPR036909">
    <property type="entry name" value="Cyt_c-like_dom_sf"/>
</dbReference>
<keyword evidence="7" id="KW-0472">Membrane</keyword>
<evidence type="ECO:0000259" key="8">
    <source>
        <dbReference type="PROSITE" id="PS51007"/>
    </source>
</evidence>
<evidence type="ECO:0000256" key="7">
    <source>
        <dbReference type="SAM" id="Phobius"/>
    </source>
</evidence>
<keyword evidence="7" id="KW-1133">Transmembrane helix</keyword>
<keyword evidence="1" id="KW-0813">Transport</keyword>